<dbReference type="SUPFAM" id="SSF52540">
    <property type="entry name" value="P-loop containing nucleoside triphosphate hydrolases"/>
    <property type="match status" value="1"/>
</dbReference>
<dbReference type="GO" id="GO:0019136">
    <property type="term" value="F:deoxynucleoside kinase activity"/>
    <property type="evidence" value="ECO:0007669"/>
    <property type="project" value="InterPro"/>
</dbReference>
<evidence type="ECO:0000259" key="3">
    <source>
        <dbReference type="Pfam" id="PF01712"/>
    </source>
</evidence>
<evidence type="ECO:0000313" key="4">
    <source>
        <dbReference type="EMBL" id="QKE27138.1"/>
    </source>
</evidence>
<evidence type="ECO:0000256" key="2">
    <source>
        <dbReference type="PIRSR" id="PIRSR000705-3"/>
    </source>
</evidence>
<proteinExistence type="predicted"/>
<dbReference type="InterPro" id="IPR002624">
    <property type="entry name" value="DCK/DGK"/>
</dbReference>
<dbReference type="PIRSF" id="PIRSF000705">
    <property type="entry name" value="DNK"/>
    <property type="match status" value="1"/>
</dbReference>
<feature type="domain" description="Deoxynucleoside kinase" evidence="3">
    <location>
        <begin position="7"/>
        <end position="193"/>
    </location>
</feature>
<keyword evidence="4" id="KW-0808">Transferase</keyword>
<protein>
    <submittedName>
        <fullName evidence="4">Deoxynucleoside kinase</fullName>
    </submittedName>
</protein>
<name>A0AAE7B445_9BACT</name>
<organism evidence="4 5">
    <name type="scientific">Arcobacter aquimarinus</name>
    <dbReference type="NCBI Taxonomy" id="1315211"/>
    <lineage>
        <taxon>Bacteria</taxon>
        <taxon>Pseudomonadati</taxon>
        <taxon>Campylobacterota</taxon>
        <taxon>Epsilonproteobacteria</taxon>
        <taxon>Campylobacterales</taxon>
        <taxon>Arcobacteraceae</taxon>
        <taxon>Arcobacter</taxon>
    </lineage>
</organism>
<dbReference type="Pfam" id="PF01712">
    <property type="entry name" value="dNK"/>
    <property type="match status" value="1"/>
</dbReference>
<dbReference type="AlphaFoldDB" id="A0AAE7B445"/>
<sequence length="198" mass="23137">MKNRRIEICGGIASGKTSLTKLLENNNLGTPIYENFEENPFWKPFYENPGKYIFETEISFTLQHYHEIKKLNQSNLLICDYSLLLDHAYAMIGLTGKKLELYLQLIQEIYNDISTPELIIYLKCSADEELNRIKNRNRSVETNIELSFLELLNNAINKDIKKENKILTIDSEKYNFVDNENDKKHIISLIKDEINSLL</sequence>
<dbReference type="EMBL" id="CP030944">
    <property type="protein sequence ID" value="QKE27138.1"/>
    <property type="molecule type" value="Genomic_DNA"/>
</dbReference>
<dbReference type="GO" id="GO:0005524">
    <property type="term" value="F:ATP binding"/>
    <property type="evidence" value="ECO:0007669"/>
    <property type="project" value="UniProtKB-KW"/>
</dbReference>
<dbReference type="RefSeq" id="WP_129095202.1">
    <property type="nucleotide sequence ID" value="NZ_CBCSAE010000009.1"/>
</dbReference>
<keyword evidence="5" id="KW-1185">Reference proteome</keyword>
<feature type="active site" description="Proton acceptor" evidence="1">
    <location>
        <position position="80"/>
    </location>
</feature>
<dbReference type="KEGG" id="aaqi:AAQM_2441"/>
<feature type="binding site" evidence="2">
    <location>
        <begin position="10"/>
        <end position="18"/>
    </location>
    <ligand>
        <name>ATP</name>
        <dbReference type="ChEBI" id="CHEBI:30616"/>
    </ligand>
</feature>
<dbReference type="PANTHER" id="PTHR10513:SF46">
    <property type="entry name" value="DEOXYGUANOSINE KINASE"/>
    <property type="match status" value="1"/>
</dbReference>
<accession>A0AAE7B445</accession>
<reference evidence="4 5" key="1">
    <citation type="submission" date="2018-07" db="EMBL/GenBank/DDBJ databases">
        <title>Identification of phenol metabolism pathways in Arcobacter.</title>
        <authorList>
            <person name="Miller W.G."/>
            <person name="Yee E."/>
            <person name="Bono J.L."/>
        </authorList>
    </citation>
    <scope>NUCLEOTIDE SEQUENCE [LARGE SCALE GENOMIC DNA]</scope>
    <source>
        <strain evidence="4 5">W63</strain>
    </source>
</reference>
<keyword evidence="2" id="KW-0067">ATP-binding</keyword>
<keyword evidence="2" id="KW-0547">Nucleotide-binding</keyword>
<dbReference type="PANTHER" id="PTHR10513">
    <property type="entry name" value="DEOXYNUCLEOSIDE KINASE"/>
    <property type="match status" value="1"/>
</dbReference>
<evidence type="ECO:0000313" key="5">
    <source>
        <dbReference type="Proteomes" id="UP000502065"/>
    </source>
</evidence>
<dbReference type="InterPro" id="IPR050566">
    <property type="entry name" value="Deoxyribonucleoside_kinase"/>
</dbReference>
<keyword evidence="4" id="KW-0418">Kinase</keyword>
<feature type="binding site" evidence="2">
    <location>
        <begin position="132"/>
        <end position="136"/>
    </location>
    <ligand>
        <name>ATP</name>
        <dbReference type="ChEBI" id="CHEBI:30616"/>
    </ligand>
</feature>
<dbReference type="Proteomes" id="UP000502065">
    <property type="component" value="Chromosome"/>
</dbReference>
<gene>
    <name evidence="4" type="ORF">AAQM_2441</name>
</gene>
<evidence type="ECO:0000256" key="1">
    <source>
        <dbReference type="PIRSR" id="PIRSR000705-1"/>
    </source>
</evidence>
<dbReference type="GO" id="GO:0005737">
    <property type="term" value="C:cytoplasm"/>
    <property type="evidence" value="ECO:0007669"/>
    <property type="project" value="TreeGrafter"/>
</dbReference>
<dbReference type="InterPro" id="IPR031314">
    <property type="entry name" value="DNK_dom"/>
</dbReference>
<dbReference type="Gene3D" id="3.40.50.300">
    <property type="entry name" value="P-loop containing nucleotide triphosphate hydrolases"/>
    <property type="match status" value="1"/>
</dbReference>
<dbReference type="InterPro" id="IPR027417">
    <property type="entry name" value="P-loop_NTPase"/>
</dbReference>